<dbReference type="AlphaFoldDB" id="A0AAD5SFC2"/>
<name>A0AAD5SFC2_9FUNG</name>
<feature type="compositionally biased region" description="Polar residues" evidence="1">
    <location>
        <begin position="215"/>
        <end position="237"/>
    </location>
</feature>
<accession>A0AAD5SFC2</accession>
<feature type="signal peptide" evidence="2">
    <location>
        <begin position="1"/>
        <end position="18"/>
    </location>
</feature>
<evidence type="ECO:0008006" key="5">
    <source>
        <dbReference type="Google" id="ProtNLM"/>
    </source>
</evidence>
<protein>
    <recommendedName>
        <fullName evidence="5">Secreted protein</fullName>
    </recommendedName>
</protein>
<dbReference type="Proteomes" id="UP001212841">
    <property type="component" value="Unassembled WGS sequence"/>
</dbReference>
<reference evidence="3" key="1">
    <citation type="submission" date="2020-05" db="EMBL/GenBank/DDBJ databases">
        <title>Phylogenomic resolution of chytrid fungi.</title>
        <authorList>
            <person name="Stajich J.E."/>
            <person name="Amses K."/>
            <person name="Simmons R."/>
            <person name="Seto K."/>
            <person name="Myers J."/>
            <person name="Bonds A."/>
            <person name="Quandt C.A."/>
            <person name="Barry K."/>
            <person name="Liu P."/>
            <person name="Grigoriev I."/>
            <person name="Longcore J.E."/>
            <person name="James T.Y."/>
        </authorList>
    </citation>
    <scope>NUCLEOTIDE SEQUENCE</scope>
    <source>
        <strain evidence="3">JEL0318</strain>
    </source>
</reference>
<evidence type="ECO:0000313" key="4">
    <source>
        <dbReference type="Proteomes" id="UP001212841"/>
    </source>
</evidence>
<dbReference type="EMBL" id="JADGJD010000160">
    <property type="protein sequence ID" value="KAJ3054075.1"/>
    <property type="molecule type" value="Genomic_DNA"/>
</dbReference>
<keyword evidence="4" id="KW-1185">Reference proteome</keyword>
<feature type="region of interest" description="Disordered" evidence="1">
    <location>
        <begin position="208"/>
        <end position="249"/>
    </location>
</feature>
<evidence type="ECO:0000256" key="1">
    <source>
        <dbReference type="SAM" id="MobiDB-lite"/>
    </source>
</evidence>
<feature type="chain" id="PRO_5042184960" description="Secreted protein" evidence="2">
    <location>
        <begin position="19"/>
        <end position="249"/>
    </location>
</feature>
<feature type="non-terminal residue" evidence="3">
    <location>
        <position position="249"/>
    </location>
</feature>
<keyword evidence="2" id="KW-0732">Signal</keyword>
<organism evidence="3 4">
    <name type="scientific">Rhizophlyctis rosea</name>
    <dbReference type="NCBI Taxonomy" id="64517"/>
    <lineage>
        <taxon>Eukaryota</taxon>
        <taxon>Fungi</taxon>
        <taxon>Fungi incertae sedis</taxon>
        <taxon>Chytridiomycota</taxon>
        <taxon>Chytridiomycota incertae sedis</taxon>
        <taxon>Chytridiomycetes</taxon>
        <taxon>Rhizophlyctidales</taxon>
        <taxon>Rhizophlyctidaceae</taxon>
        <taxon>Rhizophlyctis</taxon>
    </lineage>
</organism>
<gene>
    <name evidence="3" type="ORF">HK097_002720</name>
</gene>
<proteinExistence type="predicted"/>
<comment type="caution">
    <text evidence="3">The sequence shown here is derived from an EMBL/GenBank/DDBJ whole genome shotgun (WGS) entry which is preliminary data.</text>
</comment>
<evidence type="ECO:0000256" key="2">
    <source>
        <dbReference type="SAM" id="SignalP"/>
    </source>
</evidence>
<sequence>MAPKTFILPLLLATSINAAFWETSVNYSDGECKTPATSLSWTFSPDPYTCDSTRNLGCMGNGLSANCFYNTTNPAGPDNIDFFPTTVQSNTTSSPWIVYAQYIDAECKTPSLGRIQAHHASDVCDGRKTTGGGRAAPTDWGMKFVCNADDTIELWGVVSGKCDSTCTCDAAGMFKAKAGECVQSGVYWVKATCVAPANGWFTPSSLSVNAPKPSPSSTPAGDTSTNGTGSANANSKSDGVGRMAGATLT</sequence>
<evidence type="ECO:0000313" key="3">
    <source>
        <dbReference type="EMBL" id="KAJ3054075.1"/>
    </source>
</evidence>